<feature type="signal peptide" evidence="1">
    <location>
        <begin position="1"/>
        <end position="24"/>
    </location>
</feature>
<protein>
    <recommendedName>
        <fullName evidence="4">Spore coat protein U domain-containing protein</fullName>
    </recommendedName>
</protein>
<accession>A0ABV6YJK0</accession>
<keyword evidence="3" id="KW-1185">Reference proteome</keyword>
<gene>
    <name evidence="2" type="ORF">ACFL6M_02815</name>
</gene>
<name>A0ABV6YJK0_UNCEI</name>
<organism evidence="2 3">
    <name type="scientific">Eiseniibacteriota bacterium</name>
    <dbReference type="NCBI Taxonomy" id="2212470"/>
    <lineage>
        <taxon>Bacteria</taxon>
        <taxon>Candidatus Eiseniibacteriota</taxon>
    </lineage>
</organism>
<evidence type="ECO:0000313" key="2">
    <source>
        <dbReference type="EMBL" id="MFC1572510.1"/>
    </source>
</evidence>
<keyword evidence="1" id="KW-0732">Signal</keyword>
<sequence>MYRLFSVALLATAVLMVSFGVADSATDTETLIINATVAARAKLEISPTTINFADADPDLVDPIPATESPVSVNVKVRTTSGGAVTLICLANGDLQSGGDVIGIDNVTWTATGGGFVNGTLSNSAAQSVGSWTGSGNRSGTLDFFLGNSWDFNVGNYTQTVDYTLTAP</sequence>
<evidence type="ECO:0008006" key="4">
    <source>
        <dbReference type="Google" id="ProtNLM"/>
    </source>
</evidence>
<proteinExistence type="predicted"/>
<feature type="chain" id="PRO_5047027547" description="Spore coat protein U domain-containing protein" evidence="1">
    <location>
        <begin position="25"/>
        <end position="167"/>
    </location>
</feature>
<dbReference type="EMBL" id="JBHPKH010000019">
    <property type="protein sequence ID" value="MFC1572510.1"/>
    <property type="molecule type" value="Genomic_DNA"/>
</dbReference>
<dbReference type="Proteomes" id="UP001593833">
    <property type="component" value="Unassembled WGS sequence"/>
</dbReference>
<reference evidence="2 3" key="1">
    <citation type="submission" date="2024-09" db="EMBL/GenBank/DDBJ databases">
        <authorList>
            <person name="D'Angelo T."/>
        </authorList>
    </citation>
    <scope>NUCLEOTIDE SEQUENCE [LARGE SCALE GENOMIC DNA]</scope>
    <source>
        <strain evidence="2">SAG AM-320-E07</strain>
    </source>
</reference>
<evidence type="ECO:0000313" key="3">
    <source>
        <dbReference type="Proteomes" id="UP001593833"/>
    </source>
</evidence>
<comment type="caution">
    <text evidence="2">The sequence shown here is derived from an EMBL/GenBank/DDBJ whole genome shotgun (WGS) entry which is preliminary data.</text>
</comment>
<evidence type="ECO:0000256" key="1">
    <source>
        <dbReference type="SAM" id="SignalP"/>
    </source>
</evidence>